<dbReference type="RefSeq" id="WP_091409811.1">
    <property type="nucleotide sequence ID" value="NZ_FOAB01000005.1"/>
</dbReference>
<organism evidence="4 5">
    <name type="scientific">Aquimarina amphilecti</name>
    <dbReference type="NCBI Taxonomy" id="1038014"/>
    <lineage>
        <taxon>Bacteria</taxon>
        <taxon>Pseudomonadati</taxon>
        <taxon>Bacteroidota</taxon>
        <taxon>Flavobacteriia</taxon>
        <taxon>Flavobacteriales</taxon>
        <taxon>Flavobacteriaceae</taxon>
        <taxon>Aquimarina</taxon>
    </lineage>
</organism>
<reference evidence="4 5" key="1">
    <citation type="submission" date="2016-10" db="EMBL/GenBank/DDBJ databases">
        <authorList>
            <person name="de Groot N.N."/>
        </authorList>
    </citation>
    <scope>NUCLEOTIDE SEQUENCE [LARGE SCALE GENOMIC DNA]</scope>
    <source>
        <strain evidence="4 5">DSM 25232</strain>
    </source>
</reference>
<dbReference type="Pfam" id="PF13424">
    <property type="entry name" value="TPR_12"/>
    <property type="match status" value="1"/>
</dbReference>
<dbReference type="InterPro" id="IPR011990">
    <property type="entry name" value="TPR-like_helical_dom_sf"/>
</dbReference>
<gene>
    <name evidence="4" type="ORF">SAMN04487910_2919</name>
</gene>
<evidence type="ECO:0000256" key="2">
    <source>
        <dbReference type="SAM" id="Phobius"/>
    </source>
</evidence>
<feature type="domain" description="CHAT" evidence="3">
    <location>
        <begin position="637"/>
        <end position="888"/>
    </location>
</feature>
<dbReference type="PANTHER" id="PTHR10098:SF108">
    <property type="entry name" value="TETRATRICOPEPTIDE REPEAT PROTEIN 28"/>
    <property type="match status" value="1"/>
</dbReference>
<feature type="repeat" description="TPR" evidence="1">
    <location>
        <begin position="281"/>
        <end position="314"/>
    </location>
</feature>
<keyword evidence="5" id="KW-1185">Reference proteome</keyword>
<evidence type="ECO:0000313" key="4">
    <source>
        <dbReference type="EMBL" id="SEL65062.1"/>
    </source>
</evidence>
<dbReference type="InterPro" id="IPR019734">
    <property type="entry name" value="TPR_rpt"/>
</dbReference>
<feature type="transmembrane region" description="Helical" evidence="2">
    <location>
        <begin position="899"/>
        <end position="918"/>
    </location>
</feature>
<keyword evidence="2" id="KW-1133">Transmembrane helix</keyword>
<evidence type="ECO:0000313" key="5">
    <source>
        <dbReference type="Proteomes" id="UP000198521"/>
    </source>
</evidence>
<accession>A0A1H7RXU5</accession>
<dbReference type="Proteomes" id="UP000198521">
    <property type="component" value="Unassembled WGS sequence"/>
</dbReference>
<dbReference type="InterPro" id="IPR024983">
    <property type="entry name" value="CHAT_dom"/>
</dbReference>
<dbReference type="SMART" id="SM00028">
    <property type="entry name" value="TPR"/>
    <property type="match status" value="6"/>
</dbReference>
<protein>
    <submittedName>
        <fullName evidence="4">CHAT domain-containing protein</fullName>
    </submittedName>
</protein>
<dbReference type="EMBL" id="FOAB01000005">
    <property type="protein sequence ID" value="SEL65062.1"/>
    <property type="molecule type" value="Genomic_DNA"/>
</dbReference>
<feature type="repeat" description="TPR" evidence="1">
    <location>
        <begin position="315"/>
        <end position="348"/>
    </location>
</feature>
<name>A0A1H7RXU5_AQUAM</name>
<proteinExistence type="predicted"/>
<dbReference type="OrthoDB" id="9771112at2"/>
<keyword evidence="1" id="KW-0802">TPR repeat</keyword>
<evidence type="ECO:0000256" key="1">
    <source>
        <dbReference type="PROSITE-ProRule" id="PRU00339"/>
    </source>
</evidence>
<keyword evidence="2" id="KW-0472">Membrane</keyword>
<dbReference type="STRING" id="1038014.SAMN04487910_2919"/>
<evidence type="ECO:0000259" key="3">
    <source>
        <dbReference type="Pfam" id="PF12770"/>
    </source>
</evidence>
<dbReference type="SUPFAM" id="SSF48452">
    <property type="entry name" value="TPR-like"/>
    <property type="match status" value="2"/>
</dbReference>
<dbReference type="PANTHER" id="PTHR10098">
    <property type="entry name" value="RAPSYN-RELATED"/>
    <property type="match status" value="1"/>
</dbReference>
<keyword evidence="2" id="KW-0812">Transmembrane</keyword>
<dbReference type="Gene3D" id="1.25.40.10">
    <property type="entry name" value="Tetratricopeptide repeat domain"/>
    <property type="match status" value="3"/>
</dbReference>
<dbReference type="PROSITE" id="PS50005">
    <property type="entry name" value="TPR"/>
    <property type="match status" value="2"/>
</dbReference>
<dbReference type="Pfam" id="PF12770">
    <property type="entry name" value="CHAT"/>
    <property type="match status" value="1"/>
</dbReference>
<sequence>MDIISLNKKNLLLLYLFSLLLFPYYTFAQQSAIEHYKSLENSNIDYSDKTIEIESLITSLADQINSIELSNLYSLYSKFCNRQKDYKKAIINAKKALEIQISHIDTFPSQVNNTYSNLSVFYMKSGKEKLSFSTLKKLITLDHKDKFTIAAYVNGLKNIAIKKGDYYQALEYISEAERIIQIKKDTILDKEFYRIPIAYSGVYLNIGGDENYTKALQHLKEADSLNKKMITTKIGIKNQIIIHNRFGQVYTKLKKHHKAIFHLEKALTIGLRHTKSKYDIAKIYNNLGVNYFKSSQHKIAFENYQKALSYFPEYTAVYDNLGDYYLYYQDYKNALLHYQKAIDYTINIFKNHNYKQLPNRQLLASSSYKTELLNDLKDKAKAWLSYYTKSGDQSHLSKALATIELADYMVDLIRSESTVSQSRFFWREKGLDLYILATSIAYQLKQPEKAFYFMEKSKSLTLLENLTHEEAKKRAKLPDSLISLEYELKKNIFQIRKQTSKNSSITESDKKHMIAKQKKAYHAFINSLEKEYPNYYKYKRNITIAKHSECLKKAAQTNTSYIQYILSDQEAYGLLTTPKESFFYKIDQPQLLQNQILDIGSLLNKSWETEEDQNRFHKLSTSISNQLFAFTESNTHINSEKIVIIPDGILQSFPFEILQSPNTKSTEFSYLINDFDISYLYSMSLDKQIEKKDNQASKHIMGIAPVHFKYLGLPSLYLSSSKFKKIQEEIGVDTFLYDDATKSNFINNSENYQILHVSSHANSMNAQTPWIAFSDSKLTLNELYFIPNQADLVILDACKTGIGEILPGEGVSSLTKGFFYSGSKSVLSSLWNTNEKSSNEIVLNFYNYLKAGNDKSTALRKAKLDFIKTHQGSEKSPYYWATLIITGDLQPINFPNLPINYFPIAFLIGLLFFSFFIYKKLNT</sequence>
<dbReference type="AlphaFoldDB" id="A0A1H7RXU5"/>